<feature type="domain" description="CARMIL pleckstrin homology" evidence="11">
    <location>
        <begin position="168"/>
        <end position="261"/>
    </location>
</feature>
<dbReference type="Proteomes" id="UP000694562">
    <property type="component" value="Unplaced"/>
</dbReference>
<keyword evidence="8" id="KW-0472">Membrane</keyword>
<feature type="compositionally biased region" description="Low complexity" evidence="9">
    <location>
        <begin position="1236"/>
        <end position="1248"/>
    </location>
</feature>
<feature type="compositionally biased region" description="Basic and acidic residues" evidence="9">
    <location>
        <begin position="1283"/>
        <end position="1292"/>
    </location>
</feature>
<evidence type="ECO:0000256" key="7">
    <source>
        <dbReference type="ARBA" id="ARBA00022737"/>
    </source>
</evidence>
<evidence type="ECO:0000259" key="10">
    <source>
        <dbReference type="Pfam" id="PF16000"/>
    </source>
</evidence>
<accession>A0A8C4U6U0</accession>
<evidence type="ECO:0000256" key="9">
    <source>
        <dbReference type="SAM" id="MobiDB-lite"/>
    </source>
</evidence>
<dbReference type="Gene3D" id="3.80.10.10">
    <property type="entry name" value="Ribonuclease Inhibitor"/>
    <property type="match status" value="1"/>
</dbReference>
<dbReference type="GO" id="GO:0016477">
    <property type="term" value="P:cell migration"/>
    <property type="evidence" value="ECO:0007669"/>
    <property type="project" value="TreeGrafter"/>
</dbReference>
<dbReference type="SMART" id="SM00368">
    <property type="entry name" value="LRR_RI"/>
    <property type="match status" value="6"/>
</dbReference>
<dbReference type="SUPFAM" id="SSF52047">
    <property type="entry name" value="RNI-like"/>
    <property type="match status" value="2"/>
</dbReference>
<organism evidence="12 13">
    <name type="scientific">Falco tinnunculus</name>
    <name type="common">Common kestrel</name>
    <dbReference type="NCBI Taxonomy" id="100819"/>
    <lineage>
        <taxon>Eukaryota</taxon>
        <taxon>Metazoa</taxon>
        <taxon>Chordata</taxon>
        <taxon>Craniata</taxon>
        <taxon>Vertebrata</taxon>
        <taxon>Euteleostomi</taxon>
        <taxon>Archelosauria</taxon>
        <taxon>Archosauria</taxon>
        <taxon>Dinosauria</taxon>
        <taxon>Saurischia</taxon>
        <taxon>Theropoda</taxon>
        <taxon>Coelurosauria</taxon>
        <taxon>Aves</taxon>
        <taxon>Neognathae</taxon>
        <taxon>Neoaves</taxon>
        <taxon>Telluraves</taxon>
        <taxon>Australaves</taxon>
        <taxon>Falconiformes</taxon>
        <taxon>Falconidae</taxon>
        <taxon>Falco</taxon>
    </lineage>
</organism>
<feature type="region of interest" description="Disordered" evidence="9">
    <location>
        <begin position="51"/>
        <end position="72"/>
    </location>
</feature>
<feature type="domain" description="CARMIL C-terminal" evidence="10">
    <location>
        <begin position="932"/>
        <end position="1224"/>
    </location>
</feature>
<dbReference type="Pfam" id="PF16000">
    <property type="entry name" value="CARMIL_C"/>
    <property type="match status" value="1"/>
</dbReference>
<dbReference type="Gene3D" id="6.10.140.1850">
    <property type="match status" value="1"/>
</dbReference>
<evidence type="ECO:0000256" key="1">
    <source>
        <dbReference type="ARBA" id="ARBA00004236"/>
    </source>
</evidence>
<evidence type="ECO:0000256" key="4">
    <source>
        <dbReference type="ARBA" id="ARBA00022475"/>
    </source>
</evidence>
<keyword evidence="6" id="KW-0433">Leucine-rich repeat</keyword>
<evidence type="ECO:0000313" key="13">
    <source>
        <dbReference type="Proteomes" id="UP000694562"/>
    </source>
</evidence>
<feature type="compositionally biased region" description="Polar residues" evidence="9">
    <location>
        <begin position="1357"/>
        <end position="1380"/>
    </location>
</feature>
<dbReference type="GO" id="GO:0030027">
    <property type="term" value="C:lamellipodium"/>
    <property type="evidence" value="ECO:0007669"/>
    <property type="project" value="TreeGrafter"/>
</dbReference>
<evidence type="ECO:0000313" key="12">
    <source>
        <dbReference type="Ensembl" id="ENSFTIP00000008745.1"/>
    </source>
</evidence>
<protein>
    <submittedName>
        <fullName evidence="12">Capping protein regulator and myosin 1 linker 1</fullName>
    </submittedName>
</protein>
<keyword evidence="7" id="KW-0677">Repeat</keyword>
<reference evidence="12" key="1">
    <citation type="submission" date="2025-08" db="UniProtKB">
        <authorList>
            <consortium name="Ensembl"/>
        </authorList>
    </citation>
    <scope>IDENTIFICATION</scope>
</reference>
<dbReference type="GO" id="GO:0034315">
    <property type="term" value="P:regulation of Arp2/3 complex-mediated actin nucleation"/>
    <property type="evidence" value="ECO:0007669"/>
    <property type="project" value="TreeGrafter"/>
</dbReference>
<comment type="subcellular location">
    <subcellularLocation>
        <location evidence="1">Cell membrane</location>
    </subcellularLocation>
    <subcellularLocation>
        <location evidence="2">Cytoplasm</location>
    </subcellularLocation>
</comment>
<dbReference type="InterPro" id="IPR031943">
    <property type="entry name" value="CARMIL_C"/>
</dbReference>
<evidence type="ECO:0000259" key="11">
    <source>
        <dbReference type="Pfam" id="PF17888"/>
    </source>
</evidence>
<dbReference type="Pfam" id="PF13516">
    <property type="entry name" value="LRR_6"/>
    <property type="match status" value="1"/>
</dbReference>
<feature type="compositionally biased region" description="Basic and acidic residues" evidence="9">
    <location>
        <begin position="1165"/>
        <end position="1185"/>
    </location>
</feature>
<proteinExistence type="inferred from homology"/>
<dbReference type="InterPro" id="IPR041245">
    <property type="entry name" value="CARMIL_PH"/>
</dbReference>
<evidence type="ECO:0000256" key="8">
    <source>
        <dbReference type="ARBA" id="ARBA00023136"/>
    </source>
</evidence>
<evidence type="ECO:0000256" key="3">
    <source>
        <dbReference type="ARBA" id="ARBA00007298"/>
    </source>
</evidence>
<dbReference type="Gene3D" id="2.30.29.30">
    <property type="entry name" value="Pleckstrin-homology domain (PH domain)/Phosphotyrosine-binding domain (PTB)"/>
    <property type="match status" value="1"/>
</dbReference>
<feature type="compositionally biased region" description="Basic and acidic residues" evidence="9">
    <location>
        <begin position="1265"/>
        <end position="1274"/>
    </location>
</feature>
<evidence type="ECO:0000256" key="5">
    <source>
        <dbReference type="ARBA" id="ARBA00022490"/>
    </source>
</evidence>
<keyword evidence="13" id="KW-1185">Reference proteome</keyword>
<feature type="compositionally biased region" description="Basic and acidic residues" evidence="9">
    <location>
        <begin position="1123"/>
        <end position="1132"/>
    </location>
</feature>
<sequence length="1522" mass="166736">MLPAAAASAAAGCWVGAGGSRRLSRERRTAGPPPPPRWLHARLAWRRDGAPLKQPRHRAPPGAGQRHHGRGELRRPQGVDCFGFLALSLPVACWTKSTGAEGLQLLPLLLCGTCGTGKGRGSSHAGASGGRPLLDTDTWSRLWERRDQKVEAAGGESVRDVIGRKIKISVKKKVKLETKGDKVDNKILVLASCRAFLLTSRIPSKLELTFSYLEIQGVTSNKPGQLIMETEKCSISMKMASSEDVNEVLAHIGTCLRKIFPGLSPVRILKKVTMEPSERLANLQALWDSQTVAELGPCGGFSQMYACVCDWLGFPYREEVQWDVDTIYLTQDTRELNLQDFSHLDHRDLIPIVAALEYNQWFTKLSSKDLKLSTDVCEQILRVVSRSSRLEELVLENAGLRTDFAQKLASALAHNPSSGLHTINLASNPLEDRGVSSLSIQFAKLPKGLKHLNLSKTSLSPKGVNSLSQSLSANSLITNTLIYLDLSGNALRGDDLSSLYNFLAQPNALVHLDLSNTECALDMVCGALLRGCLQHLAVLSLSRTLFSHRKGKEVPPSFKQFFSSSLALMQINLSGTKLPPEPLKALLLGLACNHNLKEVSLDLSSCELGHCLRSGGAQVLEGCIAEIHNITSLDISDNGLESDLSTLVVWLSKNRSIRHLALGKNFNNMKSKNLTPVLDNLVQMIQDEDSPLQSLSLADSKLKTEVTIIINALGSNTSLTKVDISGNAMGDMGAKMLAKALQINTKLRTVIWDKNNITAQGFQDIAVALEKNYTLRFMPIPMNDASQALKTNPEKTEEALQKIENYLLRNHETRKYLQEQAYRLQQGIVTSTTQQMIDRICVKVQDHLNSLRNCGVDAVQEDVKSAERLMRDAKNSKTLLPNLYHLGGASWAGANGSLSNPIQETLESMAGEVTRVVDEQLKTLLESMVDAAENLCPNVMKKAHIREDLIEASTEKISIPRTFVKNVLLEQSGIDILNKISEVKLTVASFLSDRVVDEILDALSHCHHKLADHLTRRGKPLPQQESLEIELAEEKPAKRSVITVEELTEIERLEDLDTCMMTPKSKRKSIHSRMLRPVSRAFEMEFDLDKALEEVPIHIEDPPFPSSRPDKRTSGFISELPSEEGRKLEHFTKLRPKRNKKQQPSQAAVSAGVPPEGDQNGLMGRVDEGVDEFFTKKVTKMDSKRPSTKSSDSCEPSEAGDEKKKRDSRKSGFLNLIKSRGSKSERPQTVLVAEEPSSPKVAAKSSAVDTSKKEVKPAEQNGGTERSEELKTPDSLEEVQPDDAAKSERGDSKGSPQGGRRYGVQVMGSGLLAEMKAKQEKRAASAQKKLGNDTTPRESFDTTTSSERLDGSGTVPKLQQTLPESRFASNKGDSISASSEKNSKAEPKAEAGVKARSSSNTPTSPKPPLQSTKPNLAGRPTVPQKPRSASRTEDAPESPSGPSSPKVALLPPVLKKVPSDKEKDGQSSPSVRPFPQEAAKRSPGQQPHEFQEMKQRSLSKDGHQGSKSSDSGEEADKDFIFV</sequence>
<dbReference type="InterPro" id="IPR051279">
    <property type="entry name" value="PP1-Reg/Actin-Interact_Protein"/>
</dbReference>
<keyword evidence="5" id="KW-0963">Cytoplasm</keyword>
<reference evidence="12" key="2">
    <citation type="submission" date="2025-09" db="UniProtKB">
        <authorList>
            <consortium name="Ensembl"/>
        </authorList>
    </citation>
    <scope>IDENTIFICATION</scope>
</reference>
<dbReference type="InterPro" id="IPR011993">
    <property type="entry name" value="PH-like_dom_sf"/>
</dbReference>
<comment type="similarity">
    <text evidence="3">Belongs to the CARMIL family.</text>
</comment>
<dbReference type="FunFam" id="3.80.10.10:FF:000009">
    <property type="entry name" value="F-actin-uncapping protein LRRC16A isoform X1"/>
    <property type="match status" value="1"/>
</dbReference>
<dbReference type="PANTHER" id="PTHR24112">
    <property type="entry name" value="LEUCINE-RICH REPEAT, ISOFORM F-RELATED"/>
    <property type="match status" value="1"/>
</dbReference>
<dbReference type="Ensembl" id="ENSFTIT00000009133.1">
    <property type="protein sequence ID" value="ENSFTIP00000008745.1"/>
    <property type="gene ID" value="ENSFTIG00000005763.1"/>
</dbReference>
<feature type="compositionally biased region" description="Basic and acidic residues" evidence="9">
    <location>
        <begin position="1381"/>
        <end position="1393"/>
    </location>
</feature>
<feature type="region of interest" description="Disordered" evidence="9">
    <location>
        <begin position="1097"/>
        <end position="1522"/>
    </location>
</feature>
<keyword evidence="4" id="KW-1003">Cell membrane</keyword>
<feature type="compositionally biased region" description="Basic and acidic residues" evidence="9">
    <location>
        <begin position="1489"/>
        <end position="1504"/>
    </location>
</feature>
<evidence type="ECO:0000256" key="2">
    <source>
        <dbReference type="ARBA" id="ARBA00004496"/>
    </source>
</evidence>
<feature type="compositionally biased region" description="Basic residues" evidence="9">
    <location>
        <begin position="54"/>
        <end position="69"/>
    </location>
</feature>
<name>A0A8C4U6U0_FALTI</name>
<dbReference type="GO" id="GO:0005737">
    <property type="term" value="C:cytoplasm"/>
    <property type="evidence" value="ECO:0007669"/>
    <property type="project" value="UniProtKB-SubCell"/>
</dbReference>
<dbReference type="PANTHER" id="PTHR24112:SF39">
    <property type="entry name" value="F-ACTIN-UNCAPPING PROTEIN LRRC16A"/>
    <property type="match status" value="1"/>
</dbReference>
<dbReference type="InterPro" id="IPR032675">
    <property type="entry name" value="LRR_dom_sf"/>
</dbReference>
<dbReference type="InterPro" id="IPR001611">
    <property type="entry name" value="Leu-rich_rpt"/>
</dbReference>
<dbReference type="Pfam" id="PF17888">
    <property type="entry name" value="Carm_PH"/>
    <property type="match status" value="1"/>
</dbReference>
<evidence type="ECO:0000256" key="6">
    <source>
        <dbReference type="ARBA" id="ARBA00022614"/>
    </source>
</evidence>
<dbReference type="GO" id="GO:0005886">
    <property type="term" value="C:plasma membrane"/>
    <property type="evidence" value="ECO:0007669"/>
    <property type="project" value="UniProtKB-SubCell"/>
</dbReference>